<comment type="caution">
    <text evidence="2">The sequence shown here is derived from an EMBL/GenBank/DDBJ whole genome shotgun (WGS) entry which is preliminary data.</text>
</comment>
<protein>
    <recommendedName>
        <fullName evidence="1">SLH domain-containing protein</fullName>
    </recommendedName>
</protein>
<dbReference type="InterPro" id="IPR001119">
    <property type="entry name" value="SLH_dom"/>
</dbReference>
<gene>
    <name evidence="2" type="ORF">SDC9_181769</name>
</gene>
<dbReference type="AlphaFoldDB" id="A0A645H707"/>
<dbReference type="Pfam" id="PF00395">
    <property type="entry name" value="SLH"/>
    <property type="match status" value="1"/>
</dbReference>
<name>A0A645H707_9ZZZZ</name>
<evidence type="ECO:0000259" key="1">
    <source>
        <dbReference type="PROSITE" id="PS51272"/>
    </source>
</evidence>
<dbReference type="PROSITE" id="PS51272">
    <property type="entry name" value="SLH"/>
    <property type="match status" value="1"/>
</dbReference>
<organism evidence="2">
    <name type="scientific">bioreactor metagenome</name>
    <dbReference type="NCBI Taxonomy" id="1076179"/>
    <lineage>
        <taxon>unclassified sequences</taxon>
        <taxon>metagenomes</taxon>
        <taxon>ecological metagenomes</taxon>
    </lineage>
</organism>
<accession>A0A645H707</accession>
<proteinExistence type="predicted"/>
<feature type="domain" description="SLH" evidence="1">
    <location>
        <begin position="22"/>
        <end position="80"/>
    </location>
</feature>
<reference evidence="2" key="1">
    <citation type="submission" date="2019-08" db="EMBL/GenBank/DDBJ databases">
        <authorList>
            <person name="Kucharzyk K."/>
            <person name="Murdoch R.W."/>
            <person name="Higgins S."/>
            <person name="Loffler F."/>
        </authorList>
    </citation>
    <scope>NUCLEOTIDE SEQUENCE</scope>
</reference>
<dbReference type="EMBL" id="VSSQ01087231">
    <property type="protein sequence ID" value="MPN34276.1"/>
    <property type="molecule type" value="Genomic_DNA"/>
</dbReference>
<sequence>MAVMITRYAEYMKQSISKSNEAIIFTDESLTADYAKASVSTMQKANIINGVIASDGSYSFAPKNNATRAEAAKMIYQLVK</sequence>
<evidence type="ECO:0000313" key="2">
    <source>
        <dbReference type="EMBL" id="MPN34276.1"/>
    </source>
</evidence>